<dbReference type="Proteomes" id="UP000325440">
    <property type="component" value="Unassembled WGS sequence"/>
</dbReference>
<evidence type="ECO:0000313" key="11">
    <source>
        <dbReference type="EMBL" id="VVC45675.1"/>
    </source>
</evidence>
<evidence type="ECO:0000259" key="10">
    <source>
        <dbReference type="PROSITE" id="PS51324"/>
    </source>
</evidence>
<dbReference type="SUPFAM" id="SSF69000">
    <property type="entry name" value="FAD-dependent thiol oxidase"/>
    <property type="match status" value="1"/>
</dbReference>
<dbReference type="Pfam" id="PF04777">
    <property type="entry name" value="Evr1_Alr"/>
    <property type="match status" value="1"/>
</dbReference>
<dbReference type="PROSITE" id="PS51324">
    <property type="entry name" value="ERV_ALR"/>
    <property type="match status" value="1"/>
</dbReference>
<dbReference type="InterPro" id="IPR017905">
    <property type="entry name" value="ERV/ALR_sulphydryl_oxidase"/>
</dbReference>
<evidence type="ECO:0000256" key="3">
    <source>
        <dbReference type="ARBA" id="ARBA00022630"/>
    </source>
</evidence>
<reference evidence="11 12" key="1">
    <citation type="submission" date="2019-08" db="EMBL/GenBank/DDBJ databases">
        <authorList>
            <person name="Alioto T."/>
            <person name="Alioto T."/>
            <person name="Gomez Garrido J."/>
        </authorList>
    </citation>
    <scope>NUCLEOTIDE SEQUENCE [LARGE SCALE GENOMIC DNA]</scope>
</reference>
<keyword evidence="4 9" id="KW-0274">FAD</keyword>
<evidence type="ECO:0000256" key="5">
    <source>
        <dbReference type="ARBA" id="ARBA00023002"/>
    </source>
</evidence>
<name>A0A5E4NQP3_9HEMI</name>
<accession>A0A5E4NQP3</accession>
<keyword evidence="5 9" id="KW-0560">Oxidoreductase</keyword>
<dbReference type="InterPro" id="IPR039799">
    <property type="entry name" value="ALR/ERV"/>
</dbReference>
<dbReference type="GO" id="GO:0016971">
    <property type="term" value="F:flavin-dependent sulfhydryl oxidase activity"/>
    <property type="evidence" value="ECO:0007669"/>
    <property type="project" value="InterPro"/>
</dbReference>
<evidence type="ECO:0000256" key="8">
    <source>
        <dbReference type="ARBA" id="ARBA00048864"/>
    </source>
</evidence>
<dbReference type="EC" id="1.8.3.2" evidence="9"/>
<evidence type="ECO:0000256" key="7">
    <source>
        <dbReference type="ARBA" id="ARBA00023157"/>
    </source>
</evidence>
<dbReference type="GO" id="GO:0050660">
    <property type="term" value="F:flavin adenine dinucleotide binding"/>
    <property type="evidence" value="ECO:0007669"/>
    <property type="project" value="TreeGrafter"/>
</dbReference>
<keyword evidence="3 9" id="KW-0285">Flavoprotein</keyword>
<gene>
    <name evidence="11" type="ORF">CINCED_3A003349</name>
</gene>
<comment type="subcellular location">
    <subcellularLocation>
        <location evidence="2">Mitochondrion intermembrane space</location>
    </subcellularLocation>
</comment>
<dbReference type="AlphaFoldDB" id="A0A5E4NQP3"/>
<comment type="cofactor">
    <cofactor evidence="1 9">
        <name>FAD</name>
        <dbReference type="ChEBI" id="CHEBI:57692"/>
    </cofactor>
</comment>
<evidence type="ECO:0000256" key="4">
    <source>
        <dbReference type="ARBA" id="ARBA00022827"/>
    </source>
</evidence>
<evidence type="ECO:0000256" key="9">
    <source>
        <dbReference type="RuleBase" id="RU371123"/>
    </source>
</evidence>
<dbReference type="PANTHER" id="PTHR12645">
    <property type="entry name" value="ALR/ERV"/>
    <property type="match status" value="1"/>
</dbReference>
<proteinExistence type="predicted"/>
<protein>
    <recommendedName>
        <fullName evidence="9">Sulfhydryl oxidase</fullName>
        <ecNumber evidence="9">1.8.3.2</ecNumber>
    </recommendedName>
</protein>
<keyword evidence="12" id="KW-1185">Reference proteome</keyword>
<feature type="domain" description="ERV/ALR sulfhydryl oxidase" evidence="10">
    <location>
        <begin position="97"/>
        <end position="197"/>
    </location>
</feature>
<comment type="catalytic activity">
    <reaction evidence="8 9">
        <text>2 R'C(R)SH + O2 = R'C(R)S-S(R)CR' + H2O2</text>
        <dbReference type="Rhea" id="RHEA:17357"/>
        <dbReference type="ChEBI" id="CHEBI:15379"/>
        <dbReference type="ChEBI" id="CHEBI:16240"/>
        <dbReference type="ChEBI" id="CHEBI:16520"/>
        <dbReference type="ChEBI" id="CHEBI:17412"/>
        <dbReference type="EC" id="1.8.3.2"/>
    </reaction>
</comment>
<dbReference type="OrthoDB" id="17199at2759"/>
<keyword evidence="7" id="KW-1015">Disulfide bond</keyword>
<dbReference type="InterPro" id="IPR036774">
    <property type="entry name" value="ERV/ALR_sulphydryl_oxid_sf"/>
</dbReference>
<evidence type="ECO:0000313" key="12">
    <source>
        <dbReference type="Proteomes" id="UP000325440"/>
    </source>
</evidence>
<dbReference type="Gene3D" id="1.20.120.310">
    <property type="entry name" value="ERV/ALR sulfhydryl oxidase domain"/>
    <property type="match status" value="1"/>
</dbReference>
<dbReference type="EMBL" id="CABPRJ010002409">
    <property type="protein sequence ID" value="VVC45675.1"/>
    <property type="molecule type" value="Genomic_DNA"/>
</dbReference>
<keyword evidence="6" id="KW-0496">Mitochondrion</keyword>
<sequence>MIDFTTPFFTIYNSYQIFINKFKVNYFKIQNQNEKSVDNSNAQLIEQSQIEPCRSCTDFQTFNRMRRQEYSQTQVPLVPLESNKKETKRIEKQRDDCPLDKDELGRSTWKLLHTIAATYSDKPSAEEQCNTEQFIKLLPKVYPCETCANDFSEILKYHQPDVSSQKAFAHWMCEVHNMVNKKLKKPLFDCSKVNERWRDGWIDGHCD</sequence>
<dbReference type="GO" id="GO:0005758">
    <property type="term" value="C:mitochondrial intermembrane space"/>
    <property type="evidence" value="ECO:0007669"/>
    <property type="project" value="UniProtKB-SubCell"/>
</dbReference>
<evidence type="ECO:0000256" key="6">
    <source>
        <dbReference type="ARBA" id="ARBA00023128"/>
    </source>
</evidence>
<evidence type="ECO:0000256" key="1">
    <source>
        <dbReference type="ARBA" id="ARBA00001974"/>
    </source>
</evidence>
<organism evidence="11 12">
    <name type="scientific">Cinara cedri</name>
    <dbReference type="NCBI Taxonomy" id="506608"/>
    <lineage>
        <taxon>Eukaryota</taxon>
        <taxon>Metazoa</taxon>
        <taxon>Ecdysozoa</taxon>
        <taxon>Arthropoda</taxon>
        <taxon>Hexapoda</taxon>
        <taxon>Insecta</taxon>
        <taxon>Pterygota</taxon>
        <taxon>Neoptera</taxon>
        <taxon>Paraneoptera</taxon>
        <taxon>Hemiptera</taxon>
        <taxon>Sternorrhyncha</taxon>
        <taxon>Aphidomorpha</taxon>
        <taxon>Aphidoidea</taxon>
        <taxon>Aphididae</taxon>
        <taxon>Lachninae</taxon>
        <taxon>Cinara</taxon>
    </lineage>
</organism>
<evidence type="ECO:0000256" key="2">
    <source>
        <dbReference type="ARBA" id="ARBA00004569"/>
    </source>
</evidence>
<dbReference type="PANTHER" id="PTHR12645:SF0">
    <property type="entry name" value="FAD-LINKED SULFHYDRYL OXIDASE ALR"/>
    <property type="match status" value="1"/>
</dbReference>
<dbReference type="FunFam" id="1.20.120.310:FF:000003">
    <property type="entry name" value="Sulfhydryl oxidase"/>
    <property type="match status" value="1"/>
</dbReference>